<dbReference type="PRINTS" id="PR00040">
    <property type="entry name" value="HTHMERR"/>
</dbReference>
<dbReference type="InterPro" id="IPR047057">
    <property type="entry name" value="MerR_fam"/>
</dbReference>
<name>A0A511MYR3_DEIC1</name>
<dbReference type="GO" id="GO:0003677">
    <property type="term" value="F:DNA binding"/>
    <property type="evidence" value="ECO:0007669"/>
    <property type="project" value="UniProtKB-KW"/>
</dbReference>
<evidence type="ECO:0000313" key="7">
    <source>
        <dbReference type="Proteomes" id="UP000321306"/>
    </source>
</evidence>
<dbReference type="SMART" id="SM00422">
    <property type="entry name" value="HTH_MERR"/>
    <property type="match status" value="1"/>
</dbReference>
<evidence type="ECO:0000259" key="5">
    <source>
        <dbReference type="PROSITE" id="PS50937"/>
    </source>
</evidence>
<dbReference type="AlphaFoldDB" id="A0A511MYR3"/>
<keyword evidence="7" id="KW-1185">Reference proteome</keyword>
<dbReference type="PANTHER" id="PTHR30204:SF94">
    <property type="entry name" value="HEAVY METAL-DEPENDENT TRANSCRIPTIONAL REGULATOR HI_0293-RELATED"/>
    <property type="match status" value="1"/>
</dbReference>
<feature type="domain" description="HTH merR-type" evidence="5">
    <location>
        <begin position="1"/>
        <end position="70"/>
    </location>
</feature>
<keyword evidence="2" id="KW-0238">DNA-binding</keyword>
<dbReference type="RefSeq" id="WP_146882949.1">
    <property type="nucleotide sequence ID" value="NZ_BJXB01000004.1"/>
</dbReference>
<dbReference type="Proteomes" id="UP000321306">
    <property type="component" value="Unassembled WGS sequence"/>
</dbReference>
<protein>
    <recommendedName>
        <fullName evidence="5">HTH merR-type domain-containing protein</fullName>
    </recommendedName>
</protein>
<dbReference type="GO" id="GO:0003700">
    <property type="term" value="F:DNA-binding transcription factor activity"/>
    <property type="evidence" value="ECO:0007669"/>
    <property type="project" value="InterPro"/>
</dbReference>
<evidence type="ECO:0000256" key="3">
    <source>
        <dbReference type="ARBA" id="ARBA00023163"/>
    </source>
</evidence>
<dbReference type="EMBL" id="BJXB01000004">
    <property type="protein sequence ID" value="GEM45491.1"/>
    <property type="molecule type" value="Genomic_DNA"/>
</dbReference>
<evidence type="ECO:0000256" key="4">
    <source>
        <dbReference type="SAM" id="Coils"/>
    </source>
</evidence>
<dbReference type="OrthoDB" id="9791488at2"/>
<proteinExistence type="predicted"/>
<keyword evidence="1" id="KW-0805">Transcription regulation</keyword>
<keyword evidence="4" id="KW-0175">Coiled coil</keyword>
<evidence type="ECO:0000256" key="1">
    <source>
        <dbReference type="ARBA" id="ARBA00023015"/>
    </source>
</evidence>
<organism evidence="6 7">
    <name type="scientific">Deinococcus cellulosilyticus (strain DSM 18568 / NBRC 106333 / KACC 11606 / 5516J-15)</name>
    <dbReference type="NCBI Taxonomy" id="1223518"/>
    <lineage>
        <taxon>Bacteria</taxon>
        <taxon>Thermotogati</taxon>
        <taxon>Deinococcota</taxon>
        <taxon>Deinococci</taxon>
        <taxon>Deinococcales</taxon>
        <taxon>Deinococcaceae</taxon>
        <taxon>Deinococcus</taxon>
    </lineage>
</organism>
<dbReference type="Pfam" id="PF13411">
    <property type="entry name" value="MerR_1"/>
    <property type="match status" value="1"/>
</dbReference>
<accession>A0A511MYR3</accession>
<reference evidence="6 7" key="1">
    <citation type="submission" date="2019-07" db="EMBL/GenBank/DDBJ databases">
        <title>Whole genome shotgun sequence of Deinococcus cellulosilyticus NBRC 106333.</title>
        <authorList>
            <person name="Hosoyama A."/>
            <person name="Uohara A."/>
            <person name="Ohji S."/>
            <person name="Ichikawa N."/>
        </authorList>
    </citation>
    <scope>NUCLEOTIDE SEQUENCE [LARGE SCALE GENOMIC DNA]</scope>
    <source>
        <strain evidence="6 7">NBRC 106333</strain>
    </source>
</reference>
<evidence type="ECO:0000313" key="6">
    <source>
        <dbReference type="EMBL" id="GEM45491.1"/>
    </source>
</evidence>
<sequence length="133" mass="15231">MSFTIGQLSRSTGESIKTLRFWSNQGLLTHTVSESQYRQYTMQALEEVQFIRQAQKLGWSLHDIKTILQQGCSGEGECSTVISELERHILEAERQIQQIQKLKGDLQKRLDWAREQESLNCSSPCCVILLTEA</sequence>
<dbReference type="PROSITE" id="PS50937">
    <property type="entry name" value="HTH_MERR_2"/>
    <property type="match status" value="1"/>
</dbReference>
<comment type="caution">
    <text evidence="6">The sequence shown here is derived from an EMBL/GenBank/DDBJ whole genome shotgun (WGS) entry which is preliminary data.</text>
</comment>
<dbReference type="SUPFAM" id="SSF46955">
    <property type="entry name" value="Putative DNA-binding domain"/>
    <property type="match status" value="1"/>
</dbReference>
<feature type="coiled-coil region" evidence="4">
    <location>
        <begin position="82"/>
        <end position="116"/>
    </location>
</feature>
<gene>
    <name evidence="6" type="ORF">DC3_11260</name>
</gene>
<evidence type="ECO:0000256" key="2">
    <source>
        <dbReference type="ARBA" id="ARBA00023125"/>
    </source>
</evidence>
<dbReference type="InterPro" id="IPR009061">
    <property type="entry name" value="DNA-bd_dom_put_sf"/>
</dbReference>
<dbReference type="PANTHER" id="PTHR30204">
    <property type="entry name" value="REDOX-CYCLING DRUG-SENSING TRANSCRIPTIONAL ACTIVATOR SOXR"/>
    <property type="match status" value="1"/>
</dbReference>
<dbReference type="InterPro" id="IPR000551">
    <property type="entry name" value="MerR-type_HTH_dom"/>
</dbReference>
<keyword evidence="3" id="KW-0804">Transcription</keyword>
<dbReference type="Gene3D" id="1.10.1660.10">
    <property type="match status" value="1"/>
</dbReference>